<dbReference type="PANTHER" id="PTHR43353">
    <property type="entry name" value="SUCCINATE-SEMIALDEHYDE DEHYDROGENASE, MITOCHONDRIAL"/>
    <property type="match status" value="1"/>
</dbReference>
<dbReference type="Pfam" id="PF00171">
    <property type="entry name" value="Aldedh"/>
    <property type="match status" value="1"/>
</dbReference>
<evidence type="ECO:0000256" key="2">
    <source>
        <dbReference type="ARBA" id="ARBA00023002"/>
    </source>
</evidence>
<comment type="caution">
    <text evidence="4">The sequence shown here is derived from an EMBL/GenBank/DDBJ whole genome shotgun (WGS) entry which is preliminary data.</text>
</comment>
<dbReference type="InterPro" id="IPR015590">
    <property type="entry name" value="Aldehyde_DH_dom"/>
</dbReference>
<dbReference type="PANTHER" id="PTHR43353:SF5">
    <property type="entry name" value="SUCCINATE-SEMIALDEHYDE DEHYDROGENASE, MITOCHONDRIAL"/>
    <property type="match status" value="1"/>
</dbReference>
<dbReference type="GO" id="GO:0009450">
    <property type="term" value="P:gamma-aminobutyric acid catabolic process"/>
    <property type="evidence" value="ECO:0007669"/>
    <property type="project" value="TreeGrafter"/>
</dbReference>
<proteinExistence type="inferred from homology"/>
<evidence type="ECO:0000259" key="3">
    <source>
        <dbReference type="Pfam" id="PF00171"/>
    </source>
</evidence>
<accession>A0A2V4TJ07</accession>
<feature type="domain" description="Aldehyde dehydrogenase" evidence="3">
    <location>
        <begin position="24"/>
        <end position="478"/>
    </location>
</feature>
<organism evidence="4 5">
    <name type="scientific">Paraburkholderia silvatlantica</name>
    <dbReference type="NCBI Taxonomy" id="321895"/>
    <lineage>
        <taxon>Bacteria</taxon>
        <taxon>Pseudomonadati</taxon>
        <taxon>Pseudomonadota</taxon>
        <taxon>Betaproteobacteria</taxon>
        <taxon>Burkholderiales</taxon>
        <taxon>Burkholderiaceae</taxon>
        <taxon>Paraburkholderia</taxon>
    </lineage>
</organism>
<name>A0A2V4TJ07_9BURK</name>
<evidence type="ECO:0000313" key="4">
    <source>
        <dbReference type="EMBL" id="PYE25469.1"/>
    </source>
</evidence>
<evidence type="ECO:0000256" key="1">
    <source>
        <dbReference type="ARBA" id="ARBA00009986"/>
    </source>
</evidence>
<dbReference type="EMBL" id="QJSQ01000004">
    <property type="protein sequence ID" value="PYE25469.1"/>
    <property type="molecule type" value="Genomic_DNA"/>
</dbReference>
<dbReference type="FunFam" id="3.40.309.10:FF:000009">
    <property type="entry name" value="Aldehyde dehydrogenase A"/>
    <property type="match status" value="1"/>
</dbReference>
<gene>
    <name evidence="4" type="ORF">C7410_10446</name>
</gene>
<dbReference type="AlphaFoldDB" id="A0A2V4TJ07"/>
<dbReference type="SUPFAM" id="SSF53720">
    <property type="entry name" value="ALDH-like"/>
    <property type="match status" value="1"/>
</dbReference>
<reference evidence="4 5" key="1">
    <citation type="submission" date="2018-06" db="EMBL/GenBank/DDBJ databases">
        <title>Genomic Encyclopedia of Type Strains, Phase IV (KMG-V): Genome sequencing to study the core and pangenomes of soil and plant-associated prokaryotes.</title>
        <authorList>
            <person name="Whitman W."/>
        </authorList>
    </citation>
    <scope>NUCLEOTIDE SEQUENCE [LARGE SCALE GENOMIC DNA]</scope>
    <source>
        <strain evidence="4 5">SRCL-318</strain>
    </source>
</reference>
<dbReference type="CDD" id="cd07103">
    <property type="entry name" value="ALDH_F5_SSADH_GabD"/>
    <property type="match status" value="1"/>
</dbReference>
<dbReference type="Proteomes" id="UP000247772">
    <property type="component" value="Unassembled WGS sequence"/>
</dbReference>
<dbReference type="FunFam" id="3.40.605.10:FF:000007">
    <property type="entry name" value="NAD/NADP-dependent betaine aldehyde dehydrogenase"/>
    <property type="match status" value="1"/>
</dbReference>
<dbReference type="InterPro" id="IPR016163">
    <property type="entry name" value="Ald_DH_C"/>
</dbReference>
<keyword evidence="2" id="KW-0560">Oxidoreductase</keyword>
<protein>
    <submittedName>
        <fullName evidence="4">Succinate-semialdehyde dehydrogenase/glutarate-semialdehyde dehydrogenase</fullName>
    </submittedName>
</protein>
<sequence>MSFANQQDVFYTQFIAGEFRRGCGTKSVEVLNPATGDSLGVLVYASDEDLDEAIDAAVAAFPKWRRTSPVERAALLRGIGTRLREHGREIARQITLELGKPTAEAVREVELAAELFEWSAEEGRRAYGRVIPARSPGLRQTAIPEPVGPVAAFGGWNAPLVTPSRKISSALAAGCTIVVKPSEETPGVALAIARAASDVGVPAGVVNLVFGDPAHVSDRLLEAPGIRMVSFTGATAIGKQIGAKAALTMKRTTLELGGHAPVIVMDDVNVPQLARSAVFAKFRNAGQVCTSPTRFYVHECIYEQFVTTFVETARNVKVGNGLDAGVQMGPLKNRRRRDAVELLIEDARVHGVNVACGGSRIDGPGFFYEPTVLTNFVDGCRAANEEPFGPLAMFRPIRDVDHAIAEANRLPFGLASYIFTRDISVAQKLTEEIDSGAVCLNEWVVALAETPFGGVKDSGLGREGGCEGLEEYLRIKSIRQGLVL</sequence>
<dbReference type="GO" id="GO:0004777">
    <property type="term" value="F:succinate-semialdehyde dehydrogenase (NAD+) activity"/>
    <property type="evidence" value="ECO:0007669"/>
    <property type="project" value="TreeGrafter"/>
</dbReference>
<comment type="similarity">
    <text evidence="1">Belongs to the aldehyde dehydrogenase family.</text>
</comment>
<evidence type="ECO:0000313" key="5">
    <source>
        <dbReference type="Proteomes" id="UP000247772"/>
    </source>
</evidence>
<dbReference type="InterPro" id="IPR050740">
    <property type="entry name" value="Aldehyde_DH_Superfamily"/>
</dbReference>
<dbReference type="RefSeq" id="WP_244922899.1">
    <property type="nucleotide sequence ID" value="NZ_QJSQ01000004.1"/>
</dbReference>
<dbReference type="Gene3D" id="3.40.605.10">
    <property type="entry name" value="Aldehyde Dehydrogenase, Chain A, domain 1"/>
    <property type="match status" value="1"/>
</dbReference>
<dbReference type="InterPro" id="IPR016161">
    <property type="entry name" value="Ald_DH/histidinol_DH"/>
</dbReference>
<dbReference type="InterPro" id="IPR016162">
    <property type="entry name" value="Ald_DH_N"/>
</dbReference>
<dbReference type="Gene3D" id="3.40.309.10">
    <property type="entry name" value="Aldehyde Dehydrogenase, Chain A, domain 2"/>
    <property type="match status" value="1"/>
</dbReference>